<name>A0A371FVB8_MUCPR</name>
<sequence length="117" mass="13762">MDVALFRANVLKSNNTTMDHFLHELNKDIQDAKELYHYTSRTRVEAQQKRRLTSKKTYPSGPIKWRERITQKGPKSKEGKFPNMRVKRAASNNIKYFKCLGKGHIALQFPNKKRMIL</sequence>
<dbReference type="EMBL" id="QJKJ01007677">
    <property type="protein sequence ID" value="RDX82269.1"/>
    <property type="molecule type" value="Genomic_DNA"/>
</dbReference>
<gene>
    <name evidence="1" type="ORF">CR513_36963</name>
</gene>
<evidence type="ECO:0000313" key="2">
    <source>
        <dbReference type="Proteomes" id="UP000257109"/>
    </source>
</evidence>
<dbReference type="OrthoDB" id="1731207at2759"/>
<protein>
    <submittedName>
        <fullName evidence="1">Uncharacterized protein</fullName>
    </submittedName>
</protein>
<accession>A0A371FVB8</accession>
<organism evidence="1 2">
    <name type="scientific">Mucuna pruriens</name>
    <name type="common">Velvet bean</name>
    <name type="synonym">Dolichos pruriens</name>
    <dbReference type="NCBI Taxonomy" id="157652"/>
    <lineage>
        <taxon>Eukaryota</taxon>
        <taxon>Viridiplantae</taxon>
        <taxon>Streptophyta</taxon>
        <taxon>Embryophyta</taxon>
        <taxon>Tracheophyta</taxon>
        <taxon>Spermatophyta</taxon>
        <taxon>Magnoliopsida</taxon>
        <taxon>eudicotyledons</taxon>
        <taxon>Gunneridae</taxon>
        <taxon>Pentapetalae</taxon>
        <taxon>rosids</taxon>
        <taxon>fabids</taxon>
        <taxon>Fabales</taxon>
        <taxon>Fabaceae</taxon>
        <taxon>Papilionoideae</taxon>
        <taxon>50 kb inversion clade</taxon>
        <taxon>NPAAA clade</taxon>
        <taxon>indigoferoid/millettioid clade</taxon>
        <taxon>Phaseoleae</taxon>
        <taxon>Mucuna</taxon>
    </lineage>
</organism>
<proteinExistence type="predicted"/>
<dbReference type="PANTHER" id="PTHR35046:SF9">
    <property type="entry name" value="RNA-DIRECTED DNA POLYMERASE"/>
    <property type="match status" value="1"/>
</dbReference>
<feature type="non-terminal residue" evidence="1">
    <location>
        <position position="1"/>
    </location>
</feature>
<comment type="caution">
    <text evidence="1">The sequence shown here is derived from an EMBL/GenBank/DDBJ whole genome shotgun (WGS) entry which is preliminary data.</text>
</comment>
<evidence type="ECO:0000313" key="1">
    <source>
        <dbReference type="EMBL" id="RDX82269.1"/>
    </source>
</evidence>
<reference evidence="1" key="1">
    <citation type="submission" date="2018-05" db="EMBL/GenBank/DDBJ databases">
        <title>Draft genome of Mucuna pruriens seed.</title>
        <authorList>
            <person name="Nnadi N.E."/>
            <person name="Vos R."/>
            <person name="Hasami M.H."/>
            <person name="Devisetty U.K."/>
            <person name="Aguiy J.C."/>
        </authorList>
    </citation>
    <scope>NUCLEOTIDE SEQUENCE [LARGE SCALE GENOMIC DNA]</scope>
    <source>
        <strain evidence="1">JCA_2017</strain>
    </source>
</reference>
<dbReference type="PANTHER" id="PTHR35046">
    <property type="entry name" value="ZINC KNUCKLE (CCHC-TYPE) FAMILY PROTEIN"/>
    <property type="match status" value="1"/>
</dbReference>
<dbReference type="AlphaFoldDB" id="A0A371FVB8"/>
<dbReference type="Proteomes" id="UP000257109">
    <property type="component" value="Unassembled WGS sequence"/>
</dbReference>
<keyword evidence="2" id="KW-1185">Reference proteome</keyword>